<evidence type="ECO:0000313" key="3">
    <source>
        <dbReference type="EnsemblMetazoa" id="XP_038044185.1"/>
    </source>
</evidence>
<evidence type="ECO:0000256" key="1">
    <source>
        <dbReference type="SAM" id="Phobius"/>
    </source>
</evidence>
<dbReference type="Gene3D" id="3.30.60.30">
    <property type="match status" value="1"/>
</dbReference>
<keyword evidence="1" id="KW-0472">Membrane</keyword>
<dbReference type="SUPFAM" id="SSF100895">
    <property type="entry name" value="Kazal-type serine protease inhibitors"/>
    <property type="match status" value="1"/>
</dbReference>
<feature type="domain" description="Kazal-like" evidence="2">
    <location>
        <begin position="57"/>
        <end position="108"/>
    </location>
</feature>
<dbReference type="RefSeq" id="XP_038044185.1">
    <property type="nucleotide sequence ID" value="XM_038188257.1"/>
</dbReference>
<evidence type="ECO:0000313" key="4">
    <source>
        <dbReference type="Proteomes" id="UP000887568"/>
    </source>
</evidence>
<dbReference type="OrthoDB" id="126772at2759"/>
<dbReference type="PROSITE" id="PS00282">
    <property type="entry name" value="KAZAL_1"/>
    <property type="match status" value="1"/>
</dbReference>
<sequence>MDKYSVLRLRYHLRSSSVQLIMASFLLLVLFPVLCGVAVMGDQYYYPGCRNSVKAVPSMGEDCSAILCSQRYRPVCGSDGEEYLNDCLLCKAACSHKALHKACDGFCPCGRRVDGDGAAPSPVPVLEPTPGPGIVPGGFCFGKGACP</sequence>
<feature type="transmembrane region" description="Helical" evidence="1">
    <location>
        <begin position="20"/>
        <end position="41"/>
    </location>
</feature>
<dbReference type="Proteomes" id="UP000887568">
    <property type="component" value="Unplaced"/>
</dbReference>
<dbReference type="InterPro" id="IPR002350">
    <property type="entry name" value="Kazal_dom"/>
</dbReference>
<organism evidence="3 4">
    <name type="scientific">Patiria miniata</name>
    <name type="common">Bat star</name>
    <name type="synonym">Asterina miniata</name>
    <dbReference type="NCBI Taxonomy" id="46514"/>
    <lineage>
        <taxon>Eukaryota</taxon>
        <taxon>Metazoa</taxon>
        <taxon>Echinodermata</taxon>
        <taxon>Eleutherozoa</taxon>
        <taxon>Asterozoa</taxon>
        <taxon>Asteroidea</taxon>
        <taxon>Valvatacea</taxon>
        <taxon>Valvatida</taxon>
        <taxon>Asterinidae</taxon>
        <taxon>Patiria</taxon>
    </lineage>
</organism>
<dbReference type="InterPro" id="IPR036058">
    <property type="entry name" value="Kazal_dom_sf"/>
</dbReference>
<dbReference type="SMART" id="SM00280">
    <property type="entry name" value="KAZAL"/>
    <property type="match status" value="1"/>
</dbReference>
<dbReference type="OMA" id="HKACDGF"/>
<accession>A0A913Z0J0</accession>
<protein>
    <recommendedName>
        <fullName evidence="2">Kazal-like domain-containing protein</fullName>
    </recommendedName>
</protein>
<dbReference type="PROSITE" id="PS51465">
    <property type="entry name" value="KAZAL_2"/>
    <property type="match status" value="1"/>
</dbReference>
<dbReference type="CDD" id="cd00104">
    <property type="entry name" value="KAZAL_FS"/>
    <property type="match status" value="1"/>
</dbReference>
<dbReference type="Pfam" id="PF00050">
    <property type="entry name" value="Kazal_1"/>
    <property type="match status" value="1"/>
</dbReference>
<keyword evidence="1" id="KW-0812">Transmembrane</keyword>
<proteinExistence type="predicted"/>
<dbReference type="EnsemblMetazoa" id="XM_038188257.1">
    <property type="protein sequence ID" value="XP_038044185.1"/>
    <property type="gene ID" value="LOC119718838"/>
</dbReference>
<reference evidence="3" key="1">
    <citation type="submission" date="2022-11" db="UniProtKB">
        <authorList>
            <consortium name="EnsemblMetazoa"/>
        </authorList>
    </citation>
    <scope>IDENTIFICATION</scope>
</reference>
<keyword evidence="1" id="KW-1133">Transmembrane helix</keyword>
<dbReference type="GeneID" id="119718838"/>
<keyword evidence="4" id="KW-1185">Reference proteome</keyword>
<evidence type="ECO:0000259" key="2">
    <source>
        <dbReference type="PROSITE" id="PS51465"/>
    </source>
</evidence>
<dbReference type="AlphaFoldDB" id="A0A913Z0J0"/>
<name>A0A913Z0J0_PATMI</name>